<dbReference type="InterPro" id="IPR000572">
    <property type="entry name" value="OxRdtase_Mopterin-bd_dom"/>
</dbReference>
<evidence type="ECO:0000259" key="1">
    <source>
        <dbReference type="Pfam" id="PF00174"/>
    </source>
</evidence>
<accession>A0A1L3Q3Y0</accession>
<evidence type="ECO:0000313" key="2">
    <source>
        <dbReference type="EMBL" id="APH39584.1"/>
    </source>
</evidence>
<feature type="domain" description="Oxidoreductase molybdopterin-binding" evidence="1">
    <location>
        <begin position="56"/>
        <end position="196"/>
    </location>
</feature>
<name>A0A1L3Q3Y0_9EURY</name>
<dbReference type="AlphaFoldDB" id="A0A1L3Q3Y0"/>
<dbReference type="EMBL" id="FNMU01000002">
    <property type="protein sequence ID" value="SDW31854.1"/>
    <property type="molecule type" value="Genomic_DNA"/>
</dbReference>
<evidence type="ECO:0000313" key="4">
    <source>
        <dbReference type="Proteomes" id="UP000186879"/>
    </source>
</evidence>
<reference evidence="2 4" key="1">
    <citation type="submission" date="2016-10" db="EMBL/GenBank/DDBJ databases">
        <title>Methanohalophilus halophilus.</title>
        <authorList>
            <person name="L'haridon S."/>
        </authorList>
    </citation>
    <scope>NUCLEOTIDE SEQUENCE [LARGE SCALE GENOMIC DNA]</scope>
    <source>
        <strain evidence="2 4">Z-7982</strain>
    </source>
</reference>
<dbReference type="SUPFAM" id="SSF56524">
    <property type="entry name" value="Oxidoreductase molybdopterin-binding domain"/>
    <property type="match status" value="1"/>
</dbReference>
<dbReference type="PANTHER" id="PTHR43032:SF2">
    <property type="entry name" value="BLL0505 PROTEIN"/>
    <property type="match status" value="1"/>
</dbReference>
<dbReference type="RefSeq" id="WP_072562006.1">
    <property type="nucleotide sequence ID" value="NZ_CP017921.1"/>
</dbReference>
<dbReference type="Proteomes" id="UP000186879">
    <property type="component" value="Chromosome"/>
</dbReference>
<dbReference type="Pfam" id="PF00174">
    <property type="entry name" value="Oxidored_molyb"/>
    <property type="match status" value="1"/>
</dbReference>
<dbReference type="KEGG" id="mhaz:BHR79_08895"/>
<evidence type="ECO:0000313" key="3">
    <source>
        <dbReference type="EMBL" id="SDW31854.1"/>
    </source>
</evidence>
<dbReference type="CDD" id="cd00321">
    <property type="entry name" value="SO_family_Moco"/>
    <property type="match status" value="1"/>
</dbReference>
<sequence>MFVLVSIITAGCVSLSEPPAINESAYMEGEARVYEGVSLTPISQQGNFMIKGAQYIDRDEYVLRVDGLVDNPLELTYADLLMYPSTSKTVRLNSVDGWSFDAKWTGVVLETLLDEAKTDEKATTVIFHGVDGYSTSLELDYILENEIILAYRLNDVTLPPERGFPVQVVAEGKYGYKWAKWVVLIEVMDKPYRGYWEKRGYSNEADVGGLKFGF</sequence>
<dbReference type="Gene3D" id="3.90.420.10">
    <property type="entry name" value="Oxidoreductase, molybdopterin-binding domain"/>
    <property type="match status" value="1"/>
</dbReference>
<dbReference type="STRING" id="2177.BHR79_08895"/>
<protein>
    <submittedName>
        <fullName evidence="2 3">Oxidoreductase</fullName>
    </submittedName>
</protein>
<dbReference type="Proteomes" id="UP000198669">
    <property type="component" value="Unassembled WGS sequence"/>
</dbReference>
<dbReference type="GeneID" id="30583881"/>
<proteinExistence type="predicted"/>
<evidence type="ECO:0000313" key="5">
    <source>
        <dbReference type="Proteomes" id="UP000198669"/>
    </source>
</evidence>
<dbReference type="InterPro" id="IPR036374">
    <property type="entry name" value="OxRdtase_Mopterin-bd_sf"/>
</dbReference>
<dbReference type="OrthoDB" id="24039at2157"/>
<reference evidence="3 5" key="2">
    <citation type="submission" date="2016-10" db="EMBL/GenBank/DDBJ databases">
        <authorList>
            <person name="de Groot N.N."/>
        </authorList>
    </citation>
    <scope>NUCLEOTIDE SEQUENCE [LARGE SCALE GENOMIC DNA]</scope>
    <source>
        <strain evidence="3 5">Z-7982</strain>
    </source>
</reference>
<gene>
    <name evidence="2" type="ORF">BHR79_08895</name>
    <name evidence="3" type="ORF">SAMN04515625_0688</name>
</gene>
<organism evidence="2 4">
    <name type="scientific">Methanohalophilus halophilus</name>
    <dbReference type="NCBI Taxonomy" id="2177"/>
    <lineage>
        <taxon>Archaea</taxon>
        <taxon>Methanobacteriati</taxon>
        <taxon>Methanobacteriota</taxon>
        <taxon>Stenosarchaea group</taxon>
        <taxon>Methanomicrobia</taxon>
        <taxon>Methanosarcinales</taxon>
        <taxon>Methanosarcinaceae</taxon>
        <taxon>Methanohalophilus</taxon>
    </lineage>
</organism>
<dbReference type="EMBL" id="CP017921">
    <property type="protein sequence ID" value="APH39584.1"/>
    <property type="molecule type" value="Genomic_DNA"/>
</dbReference>
<dbReference type="PANTHER" id="PTHR43032">
    <property type="entry name" value="PROTEIN-METHIONINE-SULFOXIDE REDUCTASE"/>
    <property type="match status" value="1"/>
</dbReference>
<keyword evidence="4" id="KW-1185">Reference proteome</keyword>